<protein>
    <submittedName>
        <fullName evidence="2">Uncharacterized protein</fullName>
    </submittedName>
</protein>
<feature type="region of interest" description="Disordered" evidence="1">
    <location>
        <begin position="1"/>
        <end position="22"/>
    </location>
</feature>
<organism evidence="2 3">
    <name type="scientific">Fusarium longipes</name>
    <dbReference type="NCBI Taxonomy" id="694270"/>
    <lineage>
        <taxon>Eukaryota</taxon>
        <taxon>Fungi</taxon>
        <taxon>Dikarya</taxon>
        <taxon>Ascomycota</taxon>
        <taxon>Pezizomycotina</taxon>
        <taxon>Sordariomycetes</taxon>
        <taxon>Hypocreomycetidae</taxon>
        <taxon>Hypocreales</taxon>
        <taxon>Nectriaceae</taxon>
        <taxon>Fusarium</taxon>
    </lineage>
</organism>
<reference evidence="2 3" key="1">
    <citation type="journal article" date="2018" name="PLoS Pathog.">
        <title>Evolution of structural diversity of trichothecenes, a family of toxins produced by plant pathogenic and entomopathogenic fungi.</title>
        <authorList>
            <person name="Proctor R.H."/>
            <person name="McCormick S.P."/>
            <person name="Kim H.S."/>
            <person name="Cardoza R.E."/>
            <person name="Stanley A.M."/>
            <person name="Lindo L."/>
            <person name="Kelly A."/>
            <person name="Brown D.W."/>
            <person name="Lee T."/>
            <person name="Vaughan M.M."/>
            <person name="Alexander N.J."/>
            <person name="Busman M."/>
            <person name="Gutierrez S."/>
        </authorList>
    </citation>
    <scope>NUCLEOTIDE SEQUENCE [LARGE SCALE GENOMIC DNA]</scope>
    <source>
        <strain evidence="2 3">NRRL 20695</strain>
    </source>
</reference>
<comment type="caution">
    <text evidence="2">The sequence shown here is derived from an EMBL/GenBank/DDBJ whole genome shotgun (WGS) entry which is preliminary data.</text>
</comment>
<name>A0A395RT51_9HYPO</name>
<sequence>MYSFHSNRDCGPTPGSLLRPTPIYRQEQNASALEDEPDAEEFPIRSNRASTVRRPDYKTLQLSVVMHNPDSENGNSDWALMLEDGISKKAVCFRMAGGPSIGQAWKFEVETGTLNSFPTPDRRHAIATMPDHQCHDVYDAAVSAQEKFCQQWVIDVIYDLELQGIVPPGKASDLSEFIEEDLHPEIEPPYDDVLFIIEQDTARPFLRQIVVWILERPQWGANTPDQLDSRINELMLLTNRQITFRIWVEDGSDRIVMAGTLSRIMPLRSLA</sequence>
<dbReference type="EMBL" id="PXOG01000278">
    <property type="protein sequence ID" value="RGP63012.1"/>
    <property type="molecule type" value="Genomic_DNA"/>
</dbReference>
<proteinExistence type="predicted"/>
<evidence type="ECO:0000256" key="1">
    <source>
        <dbReference type="SAM" id="MobiDB-lite"/>
    </source>
</evidence>
<dbReference type="Proteomes" id="UP000266234">
    <property type="component" value="Unassembled WGS sequence"/>
</dbReference>
<gene>
    <name evidence="2" type="ORF">FLONG3_10057</name>
</gene>
<evidence type="ECO:0000313" key="2">
    <source>
        <dbReference type="EMBL" id="RGP63012.1"/>
    </source>
</evidence>
<accession>A0A395RT51</accession>
<evidence type="ECO:0000313" key="3">
    <source>
        <dbReference type="Proteomes" id="UP000266234"/>
    </source>
</evidence>
<dbReference type="AlphaFoldDB" id="A0A395RT51"/>
<dbReference type="OrthoDB" id="5296964at2759"/>
<keyword evidence="3" id="KW-1185">Reference proteome</keyword>